<protein>
    <recommendedName>
        <fullName evidence="3">RiboL-PSP-HEPN domain-containing protein</fullName>
    </recommendedName>
</protein>
<dbReference type="RefSeq" id="WP_077459710.1">
    <property type="nucleotide sequence ID" value="NZ_MUEO01000101.1"/>
</dbReference>
<dbReference type="AlphaFoldDB" id="A0AB36JWY0"/>
<evidence type="ECO:0008006" key="3">
    <source>
        <dbReference type="Google" id="ProtNLM"/>
    </source>
</evidence>
<sequence length="156" mass="17949">MNIPSPFEGLEIEKELVCEFFAVFSRLEYSLKELGYCRTRHGVVHPAWWRFSEEIAQNVHVKVGSELEKAVNFLCSEPPLIQISAQEWQFQELHGEREIEKAIDAACRVRNNLFHGGKHTPHSPPERDQRLVESAQTVLLACVEACTRLKEVYVCL</sequence>
<comment type="caution">
    <text evidence="1">The sequence shown here is derived from an EMBL/GenBank/DDBJ whole genome shotgun (WGS) entry which is preliminary data.</text>
</comment>
<name>A0AB36JWY0_9GAMM</name>
<reference evidence="1 2" key="1">
    <citation type="journal article" date="2017" name="Genome Announc.">
        <title>Draft Genome Sequences of Salinivibrio proteolyticus, Salinivibrio sharmensis, Salinivibrio siamensis, Salinivibrio costicola subsp. alcaliphilus, Salinivibrio costicola subsp. vallismortis, and 29 New Isolates Belonging to the Genus Salinivibrio.</title>
        <authorList>
            <person name="Lopez-Hermoso C."/>
            <person name="de la Haba R.R."/>
            <person name="Sanchez-Porro C."/>
            <person name="Bayliss S.C."/>
            <person name="Feil E.J."/>
            <person name="Ventosa A."/>
        </authorList>
    </citation>
    <scope>NUCLEOTIDE SEQUENCE [LARGE SCALE GENOMIC DNA]</scope>
    <source>
        <strain evidence="1 2">IC202</strain>
    </source>
</reference>
<dbReference type="Proteomes" id="UP000188726">
    <property type="component" value="Unassembled WGS sequence"/>
</dbReference>
<dbReference type="EMBL" id="MUEO01000101">
    <property type="protein sequence ID" value="OOE39100.1"/>
    <property type="molecule type" value="Genomic_DNA"/>
</dbReference>
<proteinExistence type="predicted"/>
<accession>A0AB36JWY0</accession>
<evidence type="ECO:0000313" key="1">
    <source>
        <dbReference type="EMBL" id="OOE39100.1"/>
    </source>
</evidence>
<gene>
    <name evidence="1" type="ORF">BZG09_17005</name>
</gene>
<organism evidence="1 2">
    <name type="scientific">Salinivibrio kushneri</name>
    <dbReference type="NCBI Taxonomy" id="1908198"/>
    <lineage>
        <taxon>Bacteria</taxon>
        <taxon>Pseudomonadati</taxon>
        <taxon>Pseudomonadota</taxon>
        <taxon>Gammaproteobacteria</taxon>
        <taxon>Vibrionales</taxon>
        <taxon>Vibrionaceae</taxon>
        <taxon>Salinivibrio</taxon>
    </lineage>
</organism>
<evidence type="ECO:0000313" key="2">
    <source>
        <dbReference type="Proteomes" id="UP000188726"/>
    </source>
</evidence>